<proteinExistence type="predicted"/>
<feature type="chain" id="PRO_5046891379" description="Decapping nuclease" evidence="1">
    <location>
        <begin position="36"/>
        <end position="409"/>
    </location>
</feature>
<evidence type="ECO:0000256" key="1">
    <source>
        <dbReference type="SAM" id="SignalP"/>
    </source>
</evidence>
<evidence type="ECO:0000313" key="3">
    <source>
        <dbReference type="Proteomes" id="UP001642484"/>
    </source>
</evidence>
<comment type="caution">
    <text evidence="2">The sequence shown here is derived from an EMBL/GenBank/DDBJ whole genome shotgun (WGS) entry which is preliminary data.</text>
</comment>
<evidence type="ECO:0008006" key="4">
    <source>
        <dbReference type="Google" id="ProtNLM"/>
    </source>
</evidence>
<protein>
    <recommendedName>
        <fullName evidence="4">Decapping nuclease</fullName>
    </recommendedName>
</protein>
<accession>A0ABP0IUQ7</accession>
<gene>
    <name evidence="2" type="ORF">CCMP2556_LOCUS8214</name>
</gene>
<name>A0ABP0IUQ7_9DINO</name>
<sequence length="409" mass="46841">MLRSGVPVVITFTFLFGWQLRCLLLSASQFQHVLDDTGQTSKAYAGHAGHELSLLSGKRRGMILNELCKKVLARLNPNSKIEEPTPGTCCNGARRSNYHSEYDFTRDGRKIECKSAQMSWVRARKHWHVHFQRVKLPWPGFRDQAPFDDLYLTLFSPDSLHIIQHDLQTGVCSVGRRTGSSGHSIFVASADRQECWQTARSQILDKFLAADRCKLVACIDLSDVEVRSWLVEEMDRVKSCHDDAYHRVPLNHMTPRLRGLRIEEIAFEVDQILHQNSSFSRDCSTADWVRGGVAVEVKHGQMRFNNVRRCWECMFSNIKCASKHIRDQDLFDELWLAIYSPFGIHFLKHPGGKVRFIAAGLKEQDDGRKIVVRGIKDVLGVREALDDMLKNMEEWGCHLVATVYWDNGQ</sequence>
<organism evidence="2 3">
    <name type="scientific">Durusdinium trenchii</name>
    <dbReference type="NCBI Taxonomy" id="1381693"/>
    <lineage>
        <taxon>Eukaryota</taxon>
        <taxon>Sar</taxon>
        <taxon>Alveolata</taxon>
        <taxon>Dinophyceae</taxon>
        <taxon>Suessiales</taxon>
        <taxon>Symbiodiniaceae</taxon>
        <taxon>Durusdinium</taxon>
    </lineage>
</organism>
<keyword evidence="1" id="KW-0732">Signal</keyword>
<evidence type="ECO:0000313" key="2">
    <source>
        <dbReference type="EMBL" id="CAK9005830.1"/>
    </source>
</evidence>
<dbReference type="EMBL" id="CAXAMN010003709">
    <property type="protein sequence ID" value="CAK9005830.1"/>
    <property type="molecule type" value="Genomic_DNA"/>
</dbReference>
<keyword evidence="3" id="KW-1185">Reference proteome</keyword>
<dbReference type="Proteomes" id="UP001642484">
    <property type="component" value="Unassembled WGS sequence"/>
</dbReference>
<reference evidence="2 3" key="1">
    <citation type="submission" date="2024-02" db="EMBL/GenBank/DDBJ databases">
        <authorList>
            <person name="Chen Y."/>
            <person name="Shah S."/>
            <person name="Dougan E. K."/>
            <person name="Thang M."/>
            <person name="Chan C."/>
        </authorList>
    </citation>
    <scope>NUCLEOTIDE SEQUENCE [LARGE SCALE GENOMIC DNA]</scope>
</reference>
<feature type="signal peptide" evidence="1">
    <location>
        <begin position="1"/>
        <end position="35"/>
    </location>
</feature>